<comment type="caution">
    <text evidence="2">The sequence shown here is derived from an EMBL/GenBank/DDBJ whole genome shotgun (WGS) entry which is preliminary data.</text>
</comment>
<accession>A0ABD0Q922</accession>
<dbReference type="PANTHER" id="PTHR23119:SF6">
    <property type="entry name" value="DISKS LARGE HOMOLOG 2"/>
    <property type="match status" value="1"/>
</dbReference>
<dbReference type="Gene3D" id="6.20.370.60">
    <property type="match status" value="1"/>
</dbReference>
<dbReference type="InterPro" id="IPR001478">
    <property type="entry name" value="PDZ"/>
</dbReference>
<evidence type="ECO:0000313" key="3">
    <source>
        <dbReference type="Proteomes" id="UP001529510"/>
    </source>
</evidence>
<dbReference type="Pfam" id="PF00595">
    <property type="entry name" value="PDZ"/>
    <property type="match status" value="1"/>
</dbReference>
<dbReference type="PANTHER" id="PTHR23119">
    <property type="entry name" value="DISCS LARGE"/>
    <property type="match status" value="1"/>
</dbReference>
<feature type="domain" description="PDZ" evidence="1">
    <location>
        <begin position="1"/>
        <end position="40"/>
    </location>
</feature>
<reference evidence="2 3" key="1">
    <citation type="submission" date="2024-05" db="EMBL/GenBank/DDBJ databases">
        <title>Genome sequencing and assembly of Indian major carp, Cirrhinus mrigala (Hamilton, 1822).</title>
        <authorList>
            <person name="Mohindra V."/>
            <person name="Chowdhury L.M."/>
            <person name="Lal K."/>
            <person name="Jena J.K."/>
        </authorList>
    </citation>
    <scope>NUCLEOTIDE SEQUENCE [LARGE SCALE GENOMIC DNA]</scope>
    <source>
        <strain evidence="2">CM1030</strain>
        <tissue evidence="2">Blood</tissue>
    </source>
</reference>
<dbReference type="EMBL" id="JAMKFB020000010">
    <property type="protein sequence ID" value="KAL0182699.1"/>
    <property type="molecule type" value="Genomic_DNA"/>
</dbReference>
<dbReference type="InterPro" id="IPR050614">
    <property type="entry name" value="Synaptic_Scaffolding_LAP-MAGUK"/>
</dbReference>
<dbReference type="PROSITE" id="PS50106">
    <property type="entry name" value="PDZ"/>
    <property type="match status" value="1"/>
</dbReference>
<dbReference type="InterPro" id="IPR036034">
    <property type="entry name" value="PDZ_sf"/>
</dbReference>
<feature type="non-terminal residue" evidence="2">
    <location>
        <position position="1"/>
    </location>
</feature>
<keyword evidence="3" id="KW-1185">Reference proteome</keyword>
<organism evidence="2 3">
    <name type="scientific">Cirrhinus mrigala</name>
    <name type="common">Mrigala</name>
    <dbReference type="NCBI Taxonomy" id="683832"/>
    <lineage>
        <taxon>Eukaryota</taxon>
        <taxon>Metazoa</taxon>
        <taxon>Chordata</taxon>
        <taxon>Craniata</taxon>
        <taxon>Vertebrata</taxon>
        <taxon>Euteleostomi</taxon>
        <taxon>Actinopterygii</taxon>
        <taxon>Neopterygii</taxon>
        <taxon>Teleostei</taxon>
        <taxon>Ostariophysi</taxon>
        <taxon>Cypriniformes</taxon>
        <taxon>Cyprinidae</taxon>
        <taxon>Labeoninae</taxon>
        <taxon>Labeonini</taxon>
        <taxon>Cirrhinus</taxon>
    </lineage>
</organism>
<dbReference type="AlphaFoldDB" id="A0ABD0Q922"/>
<name>A0ABD0Q922_CIRMR</name>
<sequence length="56" mass="6246">VNDCILRVNDADVSEVSHSKAVEALKAAGSIVRLYVRRRRPMLETVTEIKLIKGPK</sequence>
<evidence type="ECO:0000259" key="1">
    <source>
        <dbReference type="PROSITE" id="PS50106"/>
    </source>
</evidence>
<evidence type="ECO:0000313" key="2">
    <source>
        <dbReference type="EMBL" id="KAL0182699.1"/>
    </source>
</evidence>
<gene>
    <name evidence="2" type="ORF">M9458_022074</name>
</gene>
<dbReference type="Proteomes" id="UP001529510">
    <property type="component" value="Unassembled WGS sequence"/>
</dbReference>
<dbReference type="SUPFAM" id="SSF50156">
    <property type="entry name" value="PDZ domain-like"/>
    <property type="match status" value="1"/>
</dbReference>
<protein>
    <recommendedName>
        <fullName evidence="1">PDZ domain-containing protein</fullName>
    </recommendedName>
</protein>
<proteinExistence type="predicted"/>
<feature type="non-terminal residue" evidence="2">
    <location>
        <position position="56"/>
    </location>
</feature>